<feature type="domain" description="HAMP" evidence="13">
    <location>
        <begin position="1381"/>
        <end position="1433"/>
    </location>
</feature>
<feature type="domain" description="HAMP" evidence="13">
    <location>
        <begin position="1289"/>
        <end position="1341"/>
    </location>
</feature>
<dbReference type="InterPro" id="IPR003661">
    <property type="entry name" value="HisK_dim/P_dom"/>
</dbReference>
<feature type="domain" description="HAMP" evidence="13">
    <location>
        <begin position="1013"/>
        <end position="1065"/>
    </location>
</feature>
<dbReference type="Pfam" id="PF13185">
    <property type="entry name" value="GAF_2"/>
    <property type="match status" value="1"/>
</dbReference>
<evidence type="ECO:0000259" key="11">
    <source>
        <dbReference type="PROSITE" id="PS50109"/>
    </source>
</evidence>
<evidence type="ECO:0000313" key="14">
    <source>
        <dbReference type="EMBL" id="ATB50771.1"/>
    </source>
</evidence>
<gene>
    <name evidence="14" type="ORF">MYMAC_006427</name>
</gene>
<feature type="compositionally biased region" description="Polar residues" evidence="10">
    <location>
        <begin position="1"/>
        <end position="12"/>
    </location>
</feature>
<dbReference type="CDD" id="cd00082">
    <property type="entry name" value="HisKA"/>
    <property type="match status" value="1"/>
</dbReference>
<feature type="coiled-coil region" evidence="9">
    <location>
        <begin position="1695"/>
        <end position="1768"/>
    </location>
</feature>
<evidence type="ECO:0000259" key="13">
    <source>
        <dbReference type="PROSITE" id="PS50885"/>
    </source>
</evidence>
<dbReference type="SMART" id="SM00304">
    <property type="entry name" value="HAMP"/>
    <property type="match status" value="16"/>
</dbReference>
<dbReference type="Pfam" id="PF02518">
    <property type="entry name" value="HATPase_c"/>
    <property type="match status" value="1"/>
</dbReference>
<dbReference type="PANTHER" id="PTHR45339:SF1">
    <property type="entry name" value="HYBRID SIGNAL TRANSDUCTION HISTIDINE KINASE J"/>
    <property type="match status" value="1"/>
</dbReference>
<dbReference type="InterPro" id="IPR001789">
    <property type="entry name" value="Sig_transdc_resp-reg_receiver"/>
</dbReference>
<feature type="domain" description="HAMP" evidence="13">
    <location>
        <begin position="461"/>
        <end position="513"/>
    </location>
</feature>
<dbReference type="Pfam" id="PF00512">
    <property type="entry name" value="HisKA"/>
    <property type="match status" value="1"/>
</dbReference>
<dbReference type="SUPFAM" id="SSF55781">
    <property type="entry name" value="GAF domain-like"/>
    <property type="match status" value="1"/>
</dbReference>
<dbReference type="PROSITE" id="PS50109">
    <property type="entry name" value="HIS_KIN"/>
    <property type="match status" value="1"/>
</dbReference>
<evidence type="ECO:0000256" key="1">
    <source>
        <dbReference type="ARBA" id="ARBA00000085"/>
    </source>
</evidence>
<evidence type="ECO:0000256" key="4">
    <source>
        <dbReference type="ARBA" id="ARBA00022553"/>
    </source>
</evidence>
<dbReference type="FunFam" id="3.30.565.10:FF:000010">
    <property type="entry name" value="Sensor histidine kinase RcsC"/>
    <property type="match status" value="1"/>
</dbReference>
<feature type="domain" description="HAMP" evidence="13">
    <location>
        <begin position="87"/>
        <end position="140"/>
    </location>
</feature>
<reference evidence="14 15" key="1">
    <citation type="submission" date="2017-06" db="EMBL/GenBank/DDBJ databases">
        <title>Sequencing and comparative analysis of myxobacterial genomes.</title>
        <authorList>
            <person name="Rupp O."/>
            <person name="Goesmann A."/>
            <person name="Sogaard-Andersen L."/>
        </authorList>
    </citation>
    <scope>NUCLEOTIDE SEQUENCE [LARGE SCALE GENOMIC DNA]</scope>
    <source>
        <strain evidence="14 15">DSM 14697</strain>
    </source>
</reference>
<protein>
    <recommendedName>
        <fullName evidence="3">histidine kinase</fullName>
        <ecNumber evidence="3">2.7.13.3</ecNumber>
    </recommendedName>
</protein>
<dbReference type="InterPro" id="IPR004358">
    <property type="entry name" value="Sig_transdc_His_kin-like_C"/>
</dbReference>
<dbReference type="EC" id="2.7.13.3" evidence="3"/>
<keyword evidence="5" id="KW-0808">Transferase</keyword>
<dbReference type="InterPro" id="IPR036097">
    <property type="entry name" value="HisK_dim/P_sf"/>
</dbReference>
<dbReference type="PRINTS" id="PR00344">
    <property type="entry name" value="BCTRLSENSOR"/>
</dbReference>
<dbReference type="InterPro" id="IPR003660">
    <property type="entry name" value="HAMP_dom"/>
</dbReference>
<dbReference type="RefSeq" id="WP_095960867.1">
    <property type="nucleotide sequence ID" value="NZ_CP022203.1"/>
</dbReference>
<dbReference type="InterPro" id="IPR029016">
    <property type="entry name" value="GAF-like_dom_sf"/>
</dbReference>
<dbReference type="InterPro" id="IPR036890">
    <property type="entry name" value="HATPase_C_sf"/>
</dbReference>
<evidence type="ECO:0000256" key="8">
    <source>
        <dbReference type="PROSITE-ProRule" id="PRU00169"/>
    </source>
</evidence>
<feature type="domain" description="HAMP" evidence="13">
    <location>
        <begin position="645"/>
        <end position="697"/>
    </location>
</feature>
<dbReference type="SMART" id="SM00388">
    <property type="entry name" value="HisKA"/>
    <property type="match status" value="1"/>
</dbReference>
<dbReference type="InterPro" id="IPR003018">
    <property type="entry name" value="GAF"/>
</dbReference>
<dbReference type="PROSITE" id="PS50110">
    <property type="entry name" value="RESPONSE_REGULATORY"/>
    <property type="match status" value="3"/>
</dbReference>
<dbReference type="Pfam" id="PF00672">
    <property type="entry name" value="HAMP"/>
    <property type="match status" value="15"/>
</dbReference>
<dbReference type="Gene3D" id="1.10.287.950">
    <property type="entry name" value="Methyl-accepting chemotaxis protein"/>
    <property type="match status" value="1"/>
</dbReference>
<dbReference type="PROSITE" id="PS50885">
    <property type="entry name" value="HAMP"/>
    <property type="match status" value="16"/>
</dbReference>
<dbReference type="KEGG" id="mmas:MYMAC_006427"/>
<name>A0A250K562_9BACT</name>
<dbReference type="Proteomes" id="UP000217343">
    <property type="component" value="Chromosome"/>
</dbReference>
<evidence type="ECO:0000256" key="2">
    <source>
        <dbReference type="ARBA" id="ARBA00004370"/>
    </source>
</evidence>
<keyword evidence="9" id="KW-0175">Coiled coil</keyword>
<accession>A0A250K562</accession>
<dbReference type="GO" id="GO:0000155">
    <property type="term" value="F:phosphorelay sensor kinase activity"/>
    <property type="evidence" value="ECO:0007669"/>
    <property type="project" value="InterPro"/>
</dbReference>
<keyword evidence="4 8" id="KW-0597">Phosphoprotein</keyword>
<dbReference type="InterPro" id="IPR005467">
    <property type="entry name" value="His_kinase_dom"/>
</dbReference>
<feature type="domain" description="HAMP" evidence="13">
    <location>
        <begin position="369"/>
        <end position="421"/>
    </location>
</feature>
<dbReference type="Gene3D" id="1.10.287.130">
    <property type="match status" value="1"/>
</dbReference>
<dbReference type="EMBL" id="CP022203">
    <property type="protein sequence ID" value="ATB50771.1"/>
    <property type="molecule type" value="Genomic_DNA"/>
</dbReference>
<dbReference type="SUPFAM" id="SSF47384">
    <property type="entry name" value="Homodimeric domain of signal transducing histidine kinase"/>
    <property type="match status" value="1"/>
</dbReference>
<dbReference type="GO" id="GO:0016020">
    <property type="term" value="C:membrane"/>
    <property type="evidence" value="ECO:0007669"/>
    <property type="project" value="UniProtKB-SubCell"/>
</dbReference>
<feature type="domain" description="HAMP" evidence="13">
    <location>
        <begin position="277"/>
        <end position="329"/>
    </location>
</feature>
<dbReference type="Pfam" id="PF00072">
    <property type="entry name" value="Response_reg"/>
    <property type="match status" value="3"/>
</dbReference>
<dbReference type="Gene3D" id="1.10.8.500">
    <property type="entry name" value="HAMP domain in histidine kinase"/>
    <property type="match status" value="1"/>
</dbReference>
<dbReference type="CDD" id="cd16922">
    <property type="entry name" value="HATPase_EvgS-ArcB-TorS-like"/>
    <property type="match status" value="1"/>
</dbReference>
<dbReference type="Gene3D" id="3.40.50.2300">
    <property type="match status" value="3"/>
</dbReference>
<dbReference type="InterPro" id="IPR003594">
    <property type="entry name" value="HATPase_dom"/>
</dbReference>
<keyword evidence="15" id="KW-1185">Reference proteome</keyword>
<comment type="subcellular location">
    <subcellularLocation>
        <location evidence="2">Membrane</location>
    </subcellularLocation>
</comment>
<dbReference type="Gene3D" id="3.30.565.10">
    <property type="entry name" value="Histidine kinase-like ATPase, C-terminal domain"/>
    <property type="match status" value="1"/>
</dbReference>
<dbReference type="Pfam" id="PF18947">
    <property type="entry name" value="HAMP_2"/>
    <property type="match status" value="1"/>
</dbReference>
<feature type="domain" description="Response regulatory" evidence="12">
    <location>
        <begin position="2088"/>
        <end position="2200"/>
    </location>
</feature>
<dbReference type="Gene3D" id="3.30.450.40">
    <property type="match status" value="1"/>
</dbReference>
<feature type="modified residue" description="4-aspartylphosphate" evidence="8">
    <location>
        <position position="2137"/>
    </location>
</feature>
<evidence type="ECO:0000313" key="15">
    <source>
        <dbReference type="Proteomes" id="UP000217343"/>
    </source>
</evidence>
<dbReference type="PANTHER" id="PTHR45339">
    <property type="entry name" value="HYBRID SIGNAL TRANSDUCTION HISTIDINE KINASE J"/>
    <property type="match status" value="1"/>
</dbReference>
<evidence type="ECO:0000259" key="12">
    <source>
        <dbReference type="PROSITE" id="PS50110"/>
    </source>
</evidence>
<dbReference type="SUPFAM" id="SSF58104">
    <property type="entry name" value="Methyl-accepting chemotaxis protein (MCP) signaling domain"/>
    <property type="match status" value="5"/>
</dbReference>
<feature type="modified residue" description="4-aspartylphosphate" evidence="8">
    <location>
        <position position="2407"/>
    </location>
</feature>
<dbReference type="CDD" id="cd17546">
    <property type="entry name" value="REC_hyHK_CKI1_RcsC-like"/>
    <property type="match status" value="1"/>
</dbReference>
<feature type="domain" description="HAMP" evidence="13">
    <location>
        <begin position="1473"/>
        <end position="1525"/>
    </location>
</feature>
<evidence type="ECO:0000256" key="5">
    <source>
        <dbReference type="ARBA" id="ARBA00022679"/>
    </source>
</evidence>
<evidence type="ECO:0000256" key="3">
    <source>
        <dbReference type="ARBA" id="ARBA00012438"/>
    </source>
</evidence>
<evidence type="ECO:0000256" key="7">
    <source>
        <dbReference type="ARBA" id="ARBA00023012"/>
    </source>
</evidence>
<feature type="modified residue" description="4-aspartylphosphate" evidence="8">
    <location>
        <position position="2259"/>
    </location>
</feature>
<dbReference type="CDD" id="cd00156">
    <property type="entry name" value="REC"/>
    <property type="match status" value="1"/>
</dbReference>
<feature type="region of interest" description="Disordered" evidence="10">
    <location>
        <begin position="1"/>
        <end position="93"/>
    </location>
</feature>
<feature type="domain" description="HAMP" evidence="13">
    <location>
        <begin position="737"/>
        <end position="789"/>
    </location>
</feature>
<dbReference type="OrthoDB" id="9796305at2"/>
<comment type="catalytic activity">
    <reaction evidence="1">
        <text>ATP + protein L-histidine = ADP + protein N-phospho-L-histidine.</text>
        <dbReference type="EC" id="2.7.13.3"/>
    </reaction>
</comment>
<feature type="compositionally biased region" description="Pro residues" evidence="10">
    <location>
        <begin position="2026"/>
        <end position="2050"/>
    </location>
</feature>
<dbReference type="Gene3D" id="1.20.120.1530">
    <property type="match status" value="8"/>
</dbReference>
<feature type="domain" description="Response regulatory" evidence="12">
    <location>
        <begin position="2357"/>
        <end position="2474"/>
    </location>
</feature>
<dbReference type="InterPro" id="IPR011006">
    <property type="entry name" value="CheY-like_superfamily"/>
</dbReference>
<feature type="domain" description="HAMP" evidence="13">
    <location>
        <begin position="1197"/>
        <end position="1249"/>
    </location>
</feature>
<feature type="domain" description="HAMP" evidence="13">
    <location>
        <begin position="1105"/>
        <end position="1157"/>
    </location>
</feature>
<dbReference type="CDD" id="cd06225">
    <property type="entry name" value="HAMP"/>
    <property type="match status" value="15"/>
</dbReference>
<dbReference type="SMART" id="SM00448">
    <property type="entry name" value="REC"/>
    <property type="match status" value="3"/>
</dbReference>
<keyword evidence="7" id="KW-0902">Two-component regulatory system</keyword>
<dbReference type="SMART" id="SM00387">
    <property type="entry name" value="HATPase_c"/>
    <property type="match status" value="1"/>
</dbReference>
<keyword evidence="6" id="KW-0418">Kinase</keyword>
<evidence type="ECO:0000256" key="9">
    <source>
        <dbReference type="SAM" id="Coils"/>
    </source>
</evidence>
<feature type="region of interest" description="Disordered" evidence="10">
    <location>
        <begin position="2020"/>
        <end position="2058"/>
    </location>
</feature>
<feature type="domain" description="HAMP" evidence="13">
    <location>
        <begin position="553"/>
        <end position="605"/>
    </location>
</feature>
<feature type="domain" description="HAMP" evidence="13">
    <location>
        <begin position="921"/>
        <end position="973"/>
    </location>
</feature>
<evidence type="ECO:0000256" key="10">
    <source>
        <dbReference type="SAM" id="MobiDB-lite"/>
    </source>
</evidence>
<dbReference type="SUPFAM" id="SSF55874">
    <property type="entry name" value="ATPase domain of HSP90 chaperone/DNA topoisomerase II/histidine kinase"/>
    <property type="match status" value="1"/>
</dbReference>
<feature type="domain" description="Histidine kinase" evidence="11">
    <location>
        <begin position="1778"/>
        <end position="2011"/>
    </location>
</feature>
<sequence length="2476" mass="266021">MDDTKVPQSQSNGRKRAAARKPSGNGASRSEEPTRAVASTERASVNRLRGDRGRTRSTAPADAEVAPPRPARRNGRGGAAPASRGRGRGGHPLHPLLAALRSVQSGDFSVRLPVDDADPVLEEIADAFNAVVSLNATLTQEVVRVERVVGREGRMGERVTLGDVRGDWAHSTHSINSLIGDLVQPTTEVARVLVAVAQGDLTQKMALEIDGQPVKGEFLRIGTTVNAMLDQLNSFAAEVTRVAKEVGSDGKLGGQAEVRGVSGVWKDLTDNVNLMANNLTAQVRNIAEVSTAVAKGDLSKKITVDARGEVFELKSTINTMVDQLNSFASEVTRVAREVGTEGKLGGQAAVPGVSGTWKDLTDNVNFMASNLTTQVRGIVKVVTAVAGGDLTQKLMVPSQGEIAALGATLNAMTDTLNVFAQQVTSVARTVGVEGKLGAQAQVPGAAGTWKDLTDNVNLMASNLTAQVRNIGEVTTAVAKGDLSKKITVDVRGEVLELKDTINTMVDQLRAFASEVTRVAREVGTDGKLGGQADVKGVGGVWKDLTDNVNYMASNLTTQVRNIALVTTSVANGDLSKKITVDARGEILELKNTINTMVDQLNSFASEVTRVAREVGTHGKLGGQAEVRGVSGTWKDLTDNVNVMAVNLTTQVRGIAKVVTAVANGDLTQRLKMEAKGEVAELADTINAMTQTLSIFAQQVTDVARTVGVEGKLGAQAVVPGVAGTWKDLTNNVNLLANNLTDQVRNIAEVTTAVARGDLSRKITVDARGEVLELKSTINTMVDQLNSFAAEVTRVAKEVGTEGKLGGQAEVRGVSGVWKDLTDNVNFMAVNLTTQVRGIVRVVTAVANGDLNQTLTLDAKGEIAALADTINAMTQTLSIFAQQVTDVARTVGVEGKLGAQAEVPGVAGTWKDLTNNVNLLANNLTAQVRNIAEVTTAVANGDLSKKITVDAKGEVLELKSTINTMVDQLRAFAAEVTRVAKEVGTEGKLGGQADVKDLSGVWKDLTDNVNVLAGNLTDQVRNIAKVTTAVANGDLSQKITVSVKGEVLELKNTINTMVDQLRAFASEVTRVAKEVGTEGKLGGQAAVPGVAGTWKDLTDNVNVLAGNLTDQVRNIAKVTTAVANGDLSQKISVEARGEILELKSTINTMVDQLRAFAAEVTRVAKEVGTDGKLGGQAAVPGVAGTWKDLTDNVNSMASNLTAQVRNIALVTTAVANGDLSKKITVDAKGEILELKDTINIMVDQLNSFSAEVTRVAREVGTEGKLGGQAEVRGVSGVWKDLTDNVNFMARNLTTQVRGIVKVVTAVANGDLKQKLAVEAKGEVAALAETINNMTDTLGTFADQVSSVAREVGVEGKLGGQARVPGVAGTWKDLTDNVNFMASNLTTQVRGIVKVVTAVANGDLTQKLAVEAKGEVAALAETINNMTDTLGTFADQVTTVAREVGIEGKLGGQARVPGARGTWRQLTDNVNQLAGTLTSQLRAISDVATAVTKGDLTRSITVVAEGEVAALKDNINQMIVNLRETTQKNQEQDWLKTNLAKFSGMMQGQKSLDAVSRLIMSELTPLVSAHHGAFFLVDGNEAGTPLLKLTSTYAYRERKHIANRFRFGEGVVGQCALERKTILLTQVPPDYITISSGLGEAAPLNIIVLPVLFEGEVRAVIELASFHPFSAIHQIFLDQLTESIGVVLNMIIANMRTEQLLLQSQDLTQELQSQSNELTQQQEALKRSNIELEEKATLLEEQNRRVEEKNNEVERARVSLEEKAEQLTVISKYKSEFLANMSHELRTPLNSLLILAKLLSDNKDGNLSTKQVEYANTIYASGGDLLSLINEILDLSKVEAGKMQVEPRDIVLTELNQFIERSFLPVAEQKGLDFAVEVGPGAPRHIRTDPQRLQQVLKNLLSNAFKFTDEGSVQLKVKLAEPGTHFDHEVLRRSRYVLGFSVVDTGIGIARDKQRLIFEAFQQADGSTARKYGGTGLGLSISREIAKLLGGEIQVASEPGRGSTFTLYLPPEYLSPEEEGLPSIVPLYEPPPRLASPPAPEPHLAEPPPAPPAADSGHVLDAALPPPIESLLTPVAVEDDRDHIREGDRVLLLIEDDVKFARIMVQMAREKGFKALVATRGDTGLSMANEFQPHAITLDIQLPVVDGWSVLDRLKRSPRTRHIPVHVISVMDKHQGNSQGAFGYLTKPVSKEGLERVFNQLASFLERKERRLLLVEDDDVQRDSLVKLLSEGGDVVVTAVATGEEVLQSLEAGEFDCVVIDLMLPDTDGIRLVEEVKTQNRFRDLPIVIYTGKELTPKDEARLRRYTGSVILKSGTKSPEQLLSDTALFLHRLDQNLPPRARAALAQRSDKDTELSSKKVLVVDDDMRNIFALTSVLENHGMQVVFAENGRAAIEMLEQHRDVDIVLMDVMMPEMDGYETMRAIRKDLKYSSLPIIAVTAKALKDDREKCMAAGASDYLPKPVDTDKLLELIRLWVTA</sequence>
<evidence type="ECO:0000256" key="6">
    <source>
        <dbReference type="ARBA" id="ARBA00022777"/>
    </source>
</evidence>
<feature type="domain" description="Response regulatory" evidence="12">
    <location>
        <begin position="2209"/>
        <end position="2328"/>
    </location>
</feature>
<feature type="domain" description="HAMP" evidence="13">
    <location>
        <begin position="180"/>
        <end position="237"/>
    </location>
</feature>
<dbReference type="FunFam" id="1.20.120.1530:FF:000002">
    <property type="entry name" value="Two-component osmosensing histidine kinase"/>
    <property type="match status" value="8"/>
</dbReference>
<organism evidence="14 15">
    <name type="scientific">Corallococcus macrosporus DSM 14697</name>
    <dbReference type="NCBI Taxonomy" id="1189310"/>
    <lineage>
        <taxon>Bacteria</taxon>
        <taxon>Pseudomonadati</taxon>
        <taxon>Myxococcota</taxon>
        <taxon>Myxococcia</taxon>
        <taxon>Myxococcales</taxon>
        <taxon>Cystobacterineae</taxon>
        <taxon>Myxococcaceae</taxon>
        <taxon>Corallococcus</taxon>
    </lineage>
</organism>
<feature type="domain" description="HAMP" evidence="13">
    <location>
        <begin position="829"/>
        <end position="881"/>
    </location>
</feature>
<dbReference type="SUPFAM" id="SSF52172">
    <property type="entry name" value="CheY-like"/>
    <property type="match status" value="3"/>
</dbReference>
<proteinExistence type="predicted"/>